<evidence type="ECO:0000313" key="3">
    <source>
        <dbReference type="Proteomes" id="UP000634136"/>
    </source>
</evidence>
<evidence type="ECO:0000313" key="2">
    <source>
        <dbReference type="EMBL" id="KAF7813704.1"/>
    </source>
</evidence>
<keyword evidence="2" id="KW-0808">Transferase</keyword>
<dbReference type="Pfam" id="PF03372">
    <property type="entry name" value="Exo_endo_phos"/>
    <property type="match status" value="1"/>
</dbReference>
<dbReference type="OrthoDB" id="1749390at2759"/>
<organism evidence="2 3">
    <name type="scientific">Senna tora</name>
    <dbReference type="NCBI Taxonomy" id="362788"/>
    <lineage>
        <taxon>Eukaryota</taxon>
        <taxon>Viridiplantae</taxon>
        <taxon>Streptophyta</taxon>
        <taxon>Embryophyta</taxon>
        <taxon>Tracheophyta</taxon>
        <taxon>Spermatophyta</taxon>
        <taxon>Magnoliopsida</taxon>
        <taxon>eudicotyledons</taxon>
        <taxon>Gunneridae</taxon>
        <taxon>Pentapetalae</taxon>
        <taxon>rosids</taxon>
        <taxon>fabids</taxon>
        <taxon>Fabales</taxon>
        <taxon>Fabaceae</taxon>
        <taxon>Caesalpinioideae</taxon>
        <taxon>Cassia clade</taxon>
        <taxon>Senna</taxon>
    </lineage>
</organism>
<protein>
    <submittedName>
        <fullName evidence="2">Reverse transcriptase</fullName>
    </submittedName>
</protein>
<keyword evidence="3" id="KW-1185">Reference proteome</keyword>
<dbReference type="SUPFAM" id="SSF56219">
    <property type="entry name" value="DNase I-like"/>
    <property type="match status" value="1"/>
</dbReference>
<accession>A0A834TBB1</accession>
<comment type="caution">
    <text evidence="2">The sequence shown here is derived from an EMBL/GenBank/DDBJ whole genome shotgun (WGS) entry which is preliminary data.</text>
</comment>
<proteinExistence type="predicted"/>
<gene>
    <name evidence="2" type="ORF">G2W53_034680</name>
</gene>
<evidence type="ECO:0000259" key="1">
    <source>
        <dbReference type="Pfam" id="PF03372"/>
    </source>
</evidence>
<keyword evidence="2" id="KW-0548">Nucleotidyltransferase</keyword>
<dbReference type="Proteomes" id="UP000634136">
    <property type="component" value="Unassembled WGS sequence"/>
</dbReference>
<dbReference type="EMBL" id="JAAIUW010000010">
    <property type="protein sequence ID" value="KAF7813704.1"/>
    <property type="molecule type" value="Genomic_DNA"/>
</dbReference>
<sequence length="434" mass="50123">MIGVSWNCRGLGVALTVKELKGICLKYKPSFVFLMETKMRRSKIEKLRRSKFSFQNATYEDLIGRAGGLALWWNDDIDIQFVSSSKNFIHTRLDSSLLKDTCYFTFVYGPPKDHLRNEVCNKIRRLIPGDGLAWFSMGDFNDFWETLKSKFKGPRFTWSNNQLDGDHIKERLDRCFCTPRGLELYPNAQLFHLALVGSDHSPLVLDLDFKCEKGSKVFRFDIRWLEHDDFIPKVNEGWSGEYSNDLIPMEILVKKLDKCRKILIDWSKKVFPNCRKKIDRLMSDLNSCQVGVLTEEKRLKAARPSGDQNLSYVAGFVKKVITEEDNERLLKHVTVDEIKNAVFSLGARKAPGPDGFSGTFFHSTWETTSDQIVQAVMNFFEDESIIKEVNETDIVVIPKIDKTELVTQYRPISLCNYTYKIVSKMIREIVFAKP</sequence>
<dbReference type="AlphaFoldDB" id="A0A834TBB1"/>
<dbReference type="GO" id="GO:0003964">
    <property type="term" value="F:RNA-directed DNA polymerase activity"/>
    <property type="evidence" value="ECO:0007669"/>
    <property type="project" value="UniProtKB-KW"/>
</dbReference>
<keyword evidence="2" id="KW-0695">RNA-directed DNA polymerase</keyword>
<reference evidence="2" key="1">
    <citation type="submission" date="2020-09" db="EMBL/GenBank/DDBJ databases">
        <title>Genome-Enabled Discovery of Anthraquinone Biosynthesis in Senna tora.</title>
        <authorList>
            <person name="Kang S.-H."/>
            <person name="Pandey R.P."/>
            <person name="Lee C.-M."/>
            <person name="Sim J.-S."/>
            <person name="Jeong J.-T."/>
            <person name="Choi B.-S."/>
            <person name="Jung M."/>
            <person name="Ginzburg D."/>
            <person name="Zhao K."/>
            <person name="Won S.Y."/>
            <person name="Oh T.-J."/>
            <person name="Yu Y."/>
            <person name="Kim N.-H."/>
            <person name="Lee O.R."/>
            <person name="Lee T.-H."/>
            <person name="Bashyal P."/>
            <person name="Kim T.-S."/>
            <person name="Lee W.-H."/>
            <person name="Kawkins C."/>
            <person name="Kim C.-K."/>
            <person name="Kim J.S."/>
            <person name="Ahn B.O."/>
            <person name="Rhee S.Y."/>
            <person name="Sohng J.K."/>
        </authorList>
    </citation>
    <scope>NUCLEOTIDE SEQUENCE</scope>
    <source>
        <tissue evidence="2">Leaf</tissue>
    </source>
</reference>
<dbReference type="PANTHER" id="PTHR33710:SF71">
    <property type="entry name" value="ENDONUCLEASE_EXONUCLEASE_PHOSPHATASE DOMAIN-CONTAINING PROTEIN"/>
    <property type="match status" value="1"/>
</dbReference>
<dbReference type="InterPro" id="IPR005135">
    <property type="entry name" value="Endo/exonuclease/phosphatase"/>
</dbReference>
<dbReference type="Gene3D" id="3.60.10.10">
    <property type="entry name" value="Endonuclease/exonuclease/phosphatase"/>
    <property type="match status" value="1"/>
</dbReference>
<dbReference type="InterPro" id="IPR036691">
    <property type="entry name" value="Endo/exonu/phosph_ase_sf"/>
</dbReference>
<name>A0A834TBB1_9FABA</name>
<dbReference type="PANTHER" id="PTHR33710">
    <property type="entry name" value="BNAC02G09200D PROTEIN"/>
    <property type="match status" value="1"/>
</dbReference>
<feature type="domain" description="Endonuclease/exonuclease/phosphatase" evidence="1">
    <location>
        <begin position="4"/>
        <end position="200"/>
    </location>
</feature>